<name>A0A8B7Z2L5_ACAPL</name>
<dbReference type="PROSITE" id="PS00018">
    <property type="entry name" value="EF_HAND_1"/>
    <property type="match status" value="1"/>
</dbReference>
<reference evidence="11" key="1">
    <citation type="submission" date="2025-08" db="UniProtKB">
        <authorList>
            <consortium name="RefSeq"/>
        </authorList>
    </citation>
    <scope>IDENTIFICATION</scope>
</reference>
<gene>
    <name evidence="11" type="primary">LOC110984222</name>
</gene>
<dbReference type="InterPro" id="IPR011992">
    <property type="entry name" value="EF-hand-dom_pair"/>
</dbReference>
<dbReference type="GO" id="GO:0012505">
    <property type="term" value="C:endomembrane system"/>
    <property type="evidence" value="ECO:0007669"/>
    <property type="project" value="UniProtKB-SubCell"/>
</dbReference>
<evidence type="ECO:0000256" key="4">
    <source>
        <dbReference type="ARBA" id="ARBA00022723"/>
    </source>
</evidence>
<keyword evidence="7" id="KW-0472">Membrane</keyword>
<organism evidence="10 11">
    <name type="scientific">Acanthaster planci</name>
    <name type="common">Crown-of-thorns starfish</name>
    <dbReference type="NCBI Taxonomy" id="133434"/>
    <lineage>
        <taxon>Eukaryota</taxon>
        <taxon>Metazoa</taxon>
        <taxon>Echinodermata</taxon>
        <taxon>Eleutherozoa</taxon>
        <taxon>Asterozoa</taxon>
        <taxon>Asteroidea</taxon>
        <taxon>Valvatacea</taxon>
        <taxon>Valvatida</taxon>
        <taxon>Acanthasteridae</taxon>
        <taxon>Acanthaster</taxon>
    </lineage>
</organism>
<dbReference type="Gene3D" id="1.10.238.10">
    <property type="entry name" value="EF-hand"/>
    <property type="match status" value="1"/>
</dbReference>
<dbReference type="RefSeq" id="XP_022099863.1">
    <property type="nucleotide sequence ID" value="XM_022244171.1"/>
</dbReference>
<dbReference type="InterPro" id="IPR018247">
    <property type="entry name" value="EF_Hand_1_Ca_BS"/>
</dbReference>
<keyword evidence="3" id="KW-0963">Cytoplasm</keyword>
<dbReference type="Pfam" id="PF13833">
    <property type="entry name" value="EF-hand_8"/>
    <property type="match status" value="1"/>
</dbReference>
<dbReference type="PANTHER" id="PTHR46735:SF6">
    <property type="entry name" value="EF-HAND DOMAIN-CONTAINING PROTEIN"/>
    <property type="match status" value="1"/>
</dbReference>
<keyword evidence="8" id="KW-0732">Signal</keyword>
<keyword evidence="6" id="KW-0106">Calcium</keyword>
<dbReference type="KEGG" id="aplc:110984222"/>
<keyword evidence="4" id="KW-0479">Metal-binding</keyword>
<dbReference type="OrthoDB" id="186625at2759"/>
<feature type="signal peptide" evidence="8">
    <location>
        <begin position="1"/>
        <end position="29"/>
    </location>
</feature>
<evidence type="ECO:0000256" key="5">
    <source>
        <dbReference type="ARBA" id="ARBA00022737"/>
    </source>
</evidence>
<evidence type="ECO:0000256" key="1">
    <source>
        <dbReference type="ARBA" id="ARBA00004308"/>
    </source>
</evidence>
<protein>
    <submittedName>
        <fullName evidence="11">Sorcin-like isoform X1</fullName>
    </submittedName>
</protein>
<evidence type="ECO:0000313" key="11">
    <source>
        <dbReference type="RefSeq" id="XP_022099863.1"/>
    </source>
</evidence>
<dbReference type="OMA" id="HKEKPYG"/>
<dbReference type="PANTHER" id="PTHR46735">
    <property type="entry name" value="CALPAIN, SMALL SUBUNIT 1 A-RELATED"/>
    <property type="match status" value="1"/>
</dbReference>
<comment type="subcellular location">
    <subcellularLocation>
        <location evidence="2">Cytoplasm</location>
    </subcellularLocation>
    <subcellularLocation>
        <location evidence="1">Endomembrane system</location>
    </subcellularLocation>
</comment>
<evidence type="ECO:0000259" key="9">
    <source>
        <dbReference type="PROSITE" id="PS50222"/>
    </source>
</evidence>
<keyword evidence="5" id="KW-0677">Repeat</keyword>
<dbReference type="GO" id="GO:0005509">
    <property type="term" value="F:calcium ion binding"/>
    <property type="evidence" value="ECO:0007669"/>
    <property type="project" value="InterPro"/>
</dbReference>
<dbReference type="InterPro" id="IPR002048">
    <property type="entry name" value="EF_hand_dom"/>
</dbReference>
<evidence type="ECO:0000313" key="10">
    <source>
        <dbReference type="Proteomes" id="UP000694845"/>
    </source>
</evidence>
<dbReference type="PROSITE" id="PS50222">
    <property type="entry name" value="EF_HAND_2"/>
    <property type="match status" value="1"/>
</dbReference>
<dbReference type="GeneID" id="110984222"/>
<evidence type="ECO:0000256" key="3">
    <source>
        <dbReference type="ARBA" id="ARBA00022490"/>
    </source>
</evidence>
<dbReference type="GO" id="GO:0005737">
    <property type="term" value="C:cytoplasm"/>
    <property type="evidence" value="ECO:0007669"/>
    <property type="project" value="UniProtKB-SubCell"/>
</dbReference>
<feature type="domain" description="EF-hand" evidence="9">
    <location>
        <begin position="102"/>
        <end position="137"/>
    </location>
</feature>
<dbReference type="SUPFAM" id="SSF47473">
    <property type="entry name" value="EF-hand"/>
    <property type="match status" value="1"/>
</dbReference>
<evidence type="ECO:0000256" key="7">
    <source>
        <dbReference type="ARBA" id="ARBA00023136"/>
    </source>
</evidence>
<dbReference type="CDD" id="cd16181">
    <property type="entry name" value="EFh_PEF_Group_II_sorcin_like"/>
    <property type="match status" value="1"/>
</dbReference>
<dbReference type="SMART" id="SM00054">
    <property type="entry name" value="EFh"/>
    <property type="match status" value="2"/>
</dbReference>
<evidence type="ECO:0000256" key="6">
    <source>
        <dbReference type="ARBA" id="ARBA00022837"/>
    </source>
</evidence>
<evidence type="ECO:0000256" key="8">
    <source>
        <dbReference type="SAM" id="SignalP"/>
    </source>
</evidence>
<feature type="chain" id="PRO_5034543894" evidence="8">
    <location>
        <begin position="30"/>
        <end position="200"/>
    </location>
</feature>
<sequence>MAGVFGFCGSPSLLIAILLFTGTVVPSLSNVPNADPLWGYFSAVAGQDGQIDTRELQRALTASGIAGSYQSFSKATCKVLILMLDHDRSGMMGFNEFKELWNVLNQWKASFLTTDRDRSGTLEPHELHHALLNFGYNLSPNALGAIIRRFAVNGRISLDDYILCSIRLRTVTDHFKMRDTSRNGHANFQYDDFIQVVMSV</sequence>
<dbReference type="Proteomes" id="UP000694845">
    <property type="component" value="Unplaced"/>
</dbReference>
<evidence type="ECO:0000256" key="2">
    <source>
        <dbReference type="ARBA" id="ARBA00004496"/>
    </source>
</evidence>
<dbReference type="Gene3D" id="6.10.140.900">
    <property type="match status" value="1"/>
</dbReference>
<proteinExistence type="predicted"/>
<accession>A0A8B7Z2L5</accession>
<keyword evidence="10" id="KW-1185">Reference proteome</keyword>
<dbReference type="AlphaFoldDB" id="A0A8B7Z2L5"/>